<dbReference type="CDD" id="cd19132">
    <property type="entry name" value="AKR_AKR5D1_E1"/>
    <property type="match status" value="1"/>
</dbReference>
<evidence type="ECO:0000313" key="6">
    <source>
        <dbReference type="Proteomes" id="UP001597267"/>
    </source>
</evidence>
<keyword evidence="2" id="KW-0521">NADP</keyword>
<name>A0ABW4J4L6_9LACO</name>
<dbReference type="InterPro" id="IPR036812">
    <property type="entry name" value="NAD(P)_OxRdtase_dom_sf"/>
</dbReference>
<dbReference type="PROSITE" id="PS00063">
    <property type="entry name" value="ALDOKETO_REDUCTASE_3"/>
    <property type="match status" value="1"/>
</dbReference>
<comment type="caution">
    <text evidence="5">The sequence shown here is derived from an EMBL/GenBank/DDBJ whole genome shotgun (WGS) entry which is preliminary data.</text>
</comment>
<dbReference type="InterPro" id="IPR020471">
    <property type="entry name" value="AKR"/>
</dbReference>
<dbReference type="Gene3D" id="3.20.20.100">
    <property type="entry name" value="NADP-dependent oxidoreductase domain"/>
    <property type="match status" value="1"/>
</dbReference>
<dbReference type="SUPFAM" id="SSF51430">
    <property type="entry name" value="NAD(P)-linked oxidoreductase"/>
    <property type="match status" value="1"/>
</dbReference>
<protein>
    <submittedName>
        <fullName evidence="5">Aldo/keto reductase</fullName>
    </submittedName>
</protein>
<comment type="similarity">
    <text evidence="1">Belongs to the aldo/keto reductase family.</text>
</comment>
<keyword evidence="3" id="KW-0560">Oxidoreductase</keyword>
<accession>A0ABW4J4L6</accession>
<sequence>MIIGGYILTETYTLADGLVVPKIGFGTYKLTGATGVNAITSAIDAGYRLLDTAVNYENEGMVGEAIRRTAVPRAQLTITSKLPGRHHHYQEAIATIEESLYRAGLDYYDLYLIHWPNPITGQYVEAWQALIDAQRFGLVRSIGVSNFLPEHLEKLQKETGILPVINQIELHPYFNQAAQRQFDTNHQILTEAWSPLGRGTRNNVLQDPVIQQLAEKYHHTAGQIILRWQTQMNVLPIPKSTHLKRQIENLTIFDFELSDTDRAKIDALTKVDGRYSQQDPAKYEEF</sequence>
<evidence type="ECO:0000256" key="3">
    <source>
        <dbReference type="ARBA" id="ARBA00023002"/>
    </source>
</evidence>
<dbReference type="Proteomes" id="UP001597267">
    <property type="component" value="Unassembled WGS sequence"/>
</dbReference>
<feature type="domain" description="NADP-dependent oxidoreductase" evidence="4">
    <location>
        <begin position="22"/>
        <end position="268"/>
    </location>
</feature>
<reference evidence="6" key="1">
    <citation type="journal article" date="2019" name="Int. J. Syst. Evol. Microbiol.">
        <title>The Global Catalogue of Microorganisms (GCM) 10K type strain sequencing project: providing services to taxonomists for standard genome sequencing and annotation.</title>
        <authorList>
            <consortium name="The Broad Institute Genomics Platform"/>
            <consortium name="The Broad Institute Genome Sequencing Center for Infectious Disease"/>
            <person name="Wu L."/>
            <person name="Ma J."/>
        </authorList>
    </citation>
    <scope>NUCLEOTIDE SEQUENCE [LARGE SCALE GENOMIC DNA]</scope>
    <source>
        <strain evidence="6">CCM 8896</strain>
    </source>
</reference>
<dbReference type="PRINTS" id="PR00069">
    <property type="entry name" value="ALDKETRDTASE"/>
</dbReference>
<evidence type="ECO:0000259" key="4">
    <source>
        <dbReference type="Pfam" id="PF00248"/>
    </source>
</evidence>
<dbReference type="PANTHER" id="PTHR43827:SF3">
    <property type="entry name" value="NADP-DEPENDENT OXIDOREDUCTASE DOMAIN-CONTAINING PROTEIN"/>
    <property type="match status" value="1"/>
</dbReference>
<dbReference type="PANTHER" id="PTHR43827">
    <property type="entry name" value="2,5-DIKETO-D-GLUCONIC ACID REDUCTASE"/>
    <property type="match status" value="1"/>
</dbReference>
<dbReference type="Pfam" id="PF00248">
    <property type="entry name" value="Aldo_ket_red"/>
    <property type="match status" value="1"/>
</dbReference>
<keyword evidence="6" id="KW-1185">Reference proteome</keyword>
<dbReference type="PROSITE" id="PS00062">
    <property type="entry name" value="ALDOKETO_REDUCTASE_2"/>
    <property type="match status" value="1"/>
</dbReference>
<dbReference type="InterPro" id="IPR018170">
    <property type="entry name" value="Aldo/ket_reductase_CS"/>
</dbReference>
<dbReference type="PIRSF" id="PIRSF000097">
    <property type="entry name" value="AKR"/>
    <property type="match status" value="1"/>
</dbReference>
<gene>
    <name evidence="5" type="ORF">ACFQ5M_04360</name>
</gene>
<dbReference type="PROSITE" id="PS00798">
    <property type="entry name" value="ALDOKETO_REDUCTASE_1"/>
    <property type="match status" value="1"/>
</dbReference>
<evidence type="ECO:0000256" key="2">
    <source>
        <dbReference type="ARBA" id="ARBA00022857"/>
    </source>
</evidence>
<dbReference type="EMBL" id="JBHTOP010000006">
    <property type="protein sequence ID" value="MFD1671322.1"/>
    <property type="molecule type" value="Genomic_DNA"/>
</dbReference>
<organism evidence="5 6">
    <name type="scientific">Agrilactobacillus yilanensis</name>
    <dbReference type="NCBI Taxonomy" id="2485997"/>
    <lineage>
        <taxon>Bacteria</taxon>
        <taxon>Bacillati</taxon>
        <taxon>Bacillota</taxon>
        <taxon>Bacilli</taxon>
        <taxon>Lactobacillales</taxon>
        <taxon>Lactobacillaceae</taxon>
        <taxon>Agrilactobacillus</taxon>
    </lineage>
</organism>
<evidence type="ECO:0000313" key="5">
    <source>
        <dbReference type="EMBL" id="MFD1671322.1"/>
    </source>
</evidence>
<dbReference type="InterPro" id="IPR023210">
    <property type="entry name" value="NADP_OxRdtase_dom"/>
</dbReference>
<evidence type="ECO:0000256" key="1">
    <source>
        <dbReference type="ARBA" id="ARBA00007905"/>
    </source>
</evidence>
<dbReference type="RefSeq" id="WP_125713432.1">
    <property type="nucleotide sequence ID" value="NZ_JBHTOP010000006.1"/>
</dbReference>
<proteinExistence type="inferred from homology"/>